<dbReference type="EMBL" id="FQYN01000003">
    <property type="protein sequence ID" value="SHI88462.1"/>
    <property type="molecule type" value="Genomic_DNA"/>
</dbReference>
<dbReference type="AlphaFoldDB" id="A0A1M6ESM9"/>
<gene>
    <name evidence="1" type="ORF">SAMN02745146_1798</name>
</gene>
<organism evidence="1 2">
    <name type="scientific">Hymenobacter daecheongensis DSM 21074</name>
    <dbReference type="NCBI Taxonomy" id="1121955"/>
    <lineage>
        <taxon>Bacteria</taxon>
        <taxon>Pseudomonadati</taxon>
        <taxon>Bacteroidota</taxon>
        <taxon>Cytophagia</taxon>
        <taxon>Cytophagales</taxon>
        <taxon>Hymenobacteraceae</taxon>
        <taxon>Hymenobacter</taxon>
    </lineage>
</organism>
<protein>
    <submittedName>
        <fullName evidence="1">Uncharacterized protein</fullName>
    </submittedName>
</protein>
<proteinExistence type="predicted"/>
<dbReference type="Proteomes" id="UP000184418">
    <property type="component" value="Unassembled WGS sequence"/>
</dbReference>
<reference evidence="1 2" key="1">
    <citation type="submission" date="2016-11" db="EMBL/GenBank/DDBJ databases">
        <authorList>
            <person name="Jaros S."/>
            <person name="Januszkiewicz K."/>
            <person name="Wedrychowicz H."/>
        </authorList>
    </citation>
    <scope>NUCLEOTIDE SEQUENCE [LARGE SCALE GENOMIC DNA]</scope>
    <source>
        <strain evidence="1 2">DSM 21074</strain>
    </source>
</reference>
<keyword evidence="2" id="KW-1185">Reference proteome</keyword>
<accession>A0A1M6ESM9</accession>
<evidence type="ECO:0000313" key="1">
    <source>
        <dbReference type="EMBL" id="SHI88462.1"/>
    </source>
</evidence>
<dbReference type="STRING" id="1121955.SAMN02745146_1798"/>
<name>A0A1M6ESM9_9BACT</name>
<sequence length="90" mass="10204">MTTIENLSLPLRQILSSELAVGNAVTEIIVAPGWPPGCELFITLENKFSRHYATSPEVRFQLVDDCHYWFAEYAFQDGLQLLICGFKEPI</sequence>
<evidence type="ECO:0000313" key="2">
    <source>
        <dbReference type="Proteomes" id="UP000184418"/>
    </source>
</evidence>